<keyword evidence="5" id="KW-0915">Sodium</keyword>
<evidence type="ECO:0000256" key="10">
    <source>
        <dbReference type="SAM" id="MobiDB-lite"/>
    </source>
</evidence>
<evidence type="ECO:0000256" key="9">
    <source>
        <dbReference type="RuleBase" id="RU003722"/>
    </source>
</evidence>
<name>A0A8K0JRB3_9TREE</name>
<dbReference type="Pfam" id="PF00999">
    <property type="entry name" value="Na_H_Exchanger"/>
    <property type="match status" value="1"/>
</dbReference>
<comment type="caution">
    <text evidence="13">The sequence shown here is derived from an EMBL/GenBank/DDBJ whole genome shotgun (WGS) entry which is preliminary data.</text>
</comment>
<feature type="region of interest" description="Disordered" evidence="10">
    <location>
        <begin position="486"/>
        <end position="565"/>
    </location>
</feature>
<feature type="transmembrane region" description="Helical" evidence="11">
    <location>
        <begin position="215"/>
        <end position="238"/>
    </location>
</feature>
<dbReference type="GO" id="GO:0000329">
    <property type="term" value="C:fungal-type vacuole membrane"/>
    <property type="evidence" value="ECO:0007669"/>
    <property type="project" value="TreeGrafter"/>
</dbReference>
<evidence type="ECO:0000256" key="8">
    <source>
        <dbReference type="ARBA" id="ARBA00023201"/>
    </source>
</evidence>
<evidence type="ECO:0000256" key="4">
    <source>
        <dbReference type="ARBA" id="ARBA00022989"/>
    </source>
</evidence>
<keyword evidence="6 9" id="KW-0406">Ion transport</keyword>
<dbReference type="GO" id="GO:0015386">
    <property type="term" value="F:potassium:proton antiporter activity"/>
    <property type="evidence" value="ECO:0007669"/>
    <property type="project" value="TreeGrafter"/>
</dbReference>
<dbReference type="Gene3D" id="6.10.140.1330">
    <property type="match status" value="1"/>
</dbReference>
<keyword evidence="2 9" id="KW-0813">Transport</keyword>
<dbReference type="PANTHER" id="PTHR10110:SF187">
    <property type="entry name" value="SODIUM_HYDROGEN EXCHANGER"/>
    <property type="match status" value="1"/>
</dbReference>
<evidence type="ECO:0000256" key="3">
    <source>
        <dbReference type="ARBA" id="ARBA00022692"/>
    </source>
</evidence>
<accession>A0A8K0JRB3</accession>
<comment type="subcellular location">
    <subcellularLocation>
        <location evidence="1">Membrane</location>
        <topology evidence="1">Multi-pass membrane protein</topology>
    </subcellularLocation>
</comment>
<keyword evidence="14" id="KW-1185">Reference proteome</keyword>
<organism evidence="13 14">
    <name type="scientific">Filobasidium floriforme</name>
    <dbReference type="NCBI Taxonomy" id="5210"/>
    <lineage>
        <taxon>Eukaryota</taxon>
        <taxon>Fungi</taxon>
        <taxon>Dikarya</taxon>
        <taxon>Basidiomycota</taxon>
        <taxon>Agaricomycotina</taxon>
        <taxon>Tremellomycetes</taxon>
        <taxon>Filobasidiales</taxon>
        <taxon>Filobasidiaceae</taxon>
        <taxon>Filobasidium</taxon>
    </lineage>
</organism>
<keyword evidence="4 11" id="KW-1133">Transmembrane helix</keyword>
<feature type="transmembrane region" description="Helical" evidence="11">
    <location>
        <begin position="272"/>
        <end position="291"/>
    </location>
</feature>
<evidence type="ECO:0000256" key="11">
    <source>
        <dbReference type="SAM" id="Phobius"/>
    </source>
</evidence>
<dbReference type="EMBL" id="JABELV010000006">
    <property type="protein sequence ID" value="KAG7571522.1"/>
    <property type="molecule type" value="Genomic_DNA"/>
</dbReference>
<dbReference type="InterPro" id="IPR006153">
    <property type="entry name" value="Cation/H_exchanger_TM"/>
</dbReference>
<dbReference type="GO" id="GO:0005770">
    <property type="term" value="C:late endosome"/>
    <property type="evidence" value="ECO:0007669"/>
    <property type="project" value="TreeGrafter"/>
</dbReference>
<dbReference type="GO" id="GO:0007035">
    <property type="term" value="P:vacuolar acidification"/>
    <property type="evidence" value="ECO:0007669"/>
    <property type="project" value="TreeGrafter"/>
</dbReference>
<evidence type="ECO:0000256" key="6">
    <source>
        <dbReference type="ARBA" id="ARBA00023065"/>
    </source>
</evidence>
<keyword evidence="7 11" id="KW-0472">Membrane</keyword>
<feature type="transmembrane region" description="Helical" evidence="11">
    <location>
        <begin position="111"/>
        <end position="132"/>
    </location>
</feature>
<evidence type="ECO:0000313" key="14">
    <source>
        <dbReference type="Proteomes" id="UP000812966"/>
    </source>
</evidence>
<dbReference type="InterPro" id="IPR018422">
    <property type="entry name" value="Cation/H_exchanger_CPA1"/>
</dbReference>
<reference evidence="13" key="1">
    <citation type="submission" date="2020-04" db="EMBL/GenBank/DDBJ databases">
        <title>Analysis of mating type loci in Filobasidium floriforme.</title>
        <authorList>
            <person name="Nowrousian M."/>
        </authorList>
    </citation>
    <scope>NUCLEOTIDE SEQUENCE</scope>
    <source>
        <strain evidence="13">CBS 6242</strain>
    </source>
</reference>
<feature type="transmembrane region" description="Helical" evidence="11">
    <location>
        <begin position="51"/>
        <end position="68"/>
    </location>
</feature>
<evidence type="ECO:0000256" key="1">
    <source>
        <dbReference type="ARBA" id="ARBA00004141"/>
    </source>
</evidence>
<dbReference type="AlphaFoldDB" id="A0A8K0JRB3"/>
<keyword evidence="9" id="KW-0050">Antiport</keyword>
<feature type="transmembrane region" description="Helical" evidence="11">
    <location>
        <begin position="303"/>
        <end position="322"/>
    </location>
</feature>
<comment type="similarity">
    <text evidence="9">Belongs to the monovalent cation:proton antiporter 1 (CPA1) transporter (TC 2.A.36) family.</text>
</comment>
<protein>
    <recommendedName>
        <fullName evidence="9">Sodium/hydrogen exchanger</fullName>
    </recommendedName>
</protein>
<keyword evidence="8 9" id="KW-0739">Sodium transport</keyword>
<feature type="transmembrane region" description="Helical" evidence="11">
    <location>
        <begin position="380"/>
        <end position="399"/>
    </location>
</feature>
<dbReference type="GO" id="GO:0005769">
    <property type="term" value="C:early endosome"/>
    <property type="evidence" value="ECO:0007669"/>
    <property type="project" value="TreeGrafter"/>
</dbReference>
<dbReference type="Proteomes" id="UP000812966">
    <property type="component" value="Unassembled WGS sequence"/>
</dbReference>
<feature type="compositionally biased region" description="Polar residues" evidence="10">
    <location>
        <begin position="708"/>
        <end position="729"/>
    </location>
</feature>
<dbReference type="GO" id="GO:0015385">
    <property type="term" value="F:sodium:proton antiporter activity"/>
    <property type="evidence" value="ECO:0007669"/>
    <property type="project" value="InterPro"/>
</dbReference>
<evidence type="ECO:0000313" key="13">
    <source>
        <dbReference type="EMBL" id="KAG7571522.1"/>
    </source>
</evidence>
<feature type="compositionally biased region" description="Low complexity" evidence="10">
    <location>
        <begin position="660"/>
        <end position="671"/>
    </location>
</feature>
<dbReference type="NCBIfam" id="TIGR00840">
    <property type="entry name" value="b_cpa1"/>
    <property type="match status" value="1"/>
</dbReference>
<gene>
    <name evidence="13" type="ORF">FFLO_00538</name>
</gene>
<feature type="compositionally biased region" description="Polar residues" evidence="10">
    <location>
        <begin position="602"/>
        <end position="617"/>
    </location>
</feature>
<proteinExistence type="inferred from homology"/>
<dbReference type="PRINTS" id="PR01084">
    <property type="entry name" value="NAHEXCHNGR"/>
</dbReference>
<feature type="transmembrane region" description="Helical" evidence="11">
    <location>
        <begin position="405"/>
        <end position="426"/>
    </location>
</feature>
<keyword evidence="3 9" id="KW-0812">Transmembrane</keyword>
<dbReference type="InterPro" id="IPR004709">
    <property type="entry name" value="NaH_exchanger"/>
</dbReference>
<evidence type="ECO:0000259" key="12">
    <source>
        <dbReference type="Pfam" id="PF00999"/>
    </source>
</evidence>
<sequence length="729" mass="78888">MPSTTPSDTSPEDEEFYASYDRCILCVLLIGALICSYYLQVKRIRAIHETVVSIFAGMVVGLIIRLSPGHLIREMLSFKHTLFFNLLLPPIILNSGYELKQENFFRNFGTILTFAFLGTFISAVGLGVLVYIWSFLGLEGLKFTLLECLIFGSTLSATDPVTILAIFNTYKVDPKLYTIIFGESILNDAVSIVMYETLSQFHGEDIYLSSLFHGIGIFLLSFSISMALGVVFGLMCSLGLKHSNLALYPHIESCIVSLVAYCAYFFSNGLSMSGIVSLLFCGVTLKHYAYHTMSVKTQKTTKYMFAVMSQLSENFIFIYLGLNLFTQDAQVFKPLFIIVTAIAVMASRYAAVFPLSELINWVFHTRGQRHEEIPHSYQMMLFWAGLRGAVGVALAAGITGDNADALRTTILVVVVMTVVIFGGTTARMLEVLGIRVGVEDDDDSSDDDGGWAAHGGNLALAMGPGSRKFAGRHPYGDDYDDGYNSYSGSPLESPYHPSGTFPLDVGRSRTVSGGSRAGPYGAKGRQASTGYSAGSSSDSDDNEPLPNAQDIEQGGGGEEPPSAGMVFRDGQWFTQLDERYLLPLFSNSVASRRHHLKKAGRKSSNYGGDSSPTQTRGPSVDWGHREGQFGDGDSESGKGKGPSRNFSESVTDFFFTRPEGTGSPSGTMSPSLAHPNSAGGGEVPSPMSLAQGSSSNRTRSRTDLRSLAMTQGLQGPGSTTSESGRGTMK</sequence>
<feature type="transmembrane region" description="Helical" evidence="11">
    <location>
        <begin position="144"/>
        <end position="167"/>
    </location>
</feature>
<dbReference type="PANTHER" id="PTHR10110">
    <property type="entry name" value="SODIUM/HYDROGEN EXCHANGER"/>
    <property type="match status" value="1"/>
</dbReference>
<evidence type="ECO:0000256" key="5">
    <source>
        <dbReference type="ARBA" id="ARBA00023053"/>
    </source>
</evidence>
<feature type="transmembrane region" description="Helical" evidence="11">
    <location>
        <begin position="19"/>
        <end position="39"/>
    </location>
</feature>
<feature type="compositionally biased region" description="Polar residues" evidence="10">
    <location>
        <begin position="688"/>
        <end position="697"/>
    </location>
</feature>
<feature type="transmembrane region" description="Helical" evidence="11">
    <location>
        <begin position="334"/>
        <end position="359"/>
    </location>
</feature>
<evidence type="ECO:0000256" key="2">
    <source>
        <dbReference type="ARBA" id="ARBA00022448"/>
    </source>
</evidence>
<feature type="domain" description="Cation/H+ exchanger transmembrane" evidence="12">
    <location>
        <begin position="31"/>
        <end position="430"/>
    </location>
</feature>
<evidence type="ECO:0000256" key="7">
    <source>
        <dbReference type="ARBA" id="ARBA00023136"/>
    </source>
</evidence>
<feature type="region of interest" description="Disordered" evidence="10">
    <location>
        <begin position="595"/>
        <end position="729"/>
    </location>
</feature>